<feature type="compositionally biased region" description="Basic and acidic residues" evidence="2">
    <location>
        <begin position="19"/>
        <end position="34"/>
    </location>
</feature>
<dbReference type="Proteomes" id="UP000614610">
    <property type="component" value="Unassembled WGS sequence"/>
</dbReference>
<dbReference type="PANTHER" id="PTHR12455:SF0">
    <property type="entry name" value="NUCLEOLAR COMPLEX PROTEIN 4 HOMOLOG"/>
    <property type="match status" value="1"/>
</dbReference>
<feature type="domain" description="CCAAT-binding factor" evidence="3">
    <location>
        <begin position="367"/>
        <end position="524"/>
    </location>
</feature>
<sequence length="599" mass="68324">MAISSSNAALSGSKKRKRIAADEAARKPKSKPKDLPVITKAVILRPAPKSKKPVEPTSDEDEEEDEDEDMESASEENEDDEDEDDLASRQAEMLRLEEDIVSAKTATARTKGLNSLLEQLEDESEEIAIMTAVGLCRTFCRLMSRGQLVRHKEHSPEQLKMVKEAKEAYINYLNSLGGMLEGGEGTSLKLAMRVLKEESIHMKPSEDYYFPFLTYGVVIKHLLLSDSPDLVTVFGTEYIYEFSDLRLEFFKAIPTVSKEVPLSNTRYSENLFNILYNLKDLPSISEELTDLNLYISAPTKKKHPLFQIAAHQRYFQETWLALLSRPLPSKQRDILTILPKRIIPYFPNPRLLMDYLTDTYNTGGVIALLALQGLFNLMMSHNLDYPNFFPKLYALLDRDLMHVKYRSRFFRLLELFLNSSHLPAVLVASFIKRMARLCLAAPPSAIVTVIPFTYNLMRLHPTCTFMLHRVLGKEVDSKSLLTGGYADPFNEDEVDPLKTGALESSLWELETLQSHYHPNVATLAKILSEQFTKQQYSLEDFLDHSYTSMLEAEMTKKITRDPVVEYIVPKKILSEEEKKDDDAILAPAQNMLLDLWNFE</sequence>
<evidence type="ECO:0000313" key="4">
    <source>
        <dbReference type="EMBL" id="KAF3197129.1"/>
    </source>
</evidence>
<dbReference type="PANTHER" id="PTHR12455">
    <property type="entry name" value="NUCLEOLAR COMPLEX PROTEIN 4"/>
    <property type="match status" value="1"/>
</dbReference>
<dbReference type="EMBL" id="WIPF01000103">
    <property type="protein sequence ID" value="KAF3209071.1"/>
    <property type="molecule type" value="Genomic_DNA"/>
</dbReference>
<dbReference type="Proteomes" id="UP000483672">
    <property type="component" value="Unassembled WGS sequence"/>
</dbReference>
<feature type="compositionally biased region" description="Polar residues" evidence="2">
    <location>
        <begin position="1"/>
        <end position="10"/>
    </location>
</feature>
<dbReference type="OrthoDB" id="10263185at2759"/>
<evidence type="ECO:0000256" key="2">
    <source>
        <dbReference type="SAM" id="MobiDB-lite"/>
    </source>
</evidence>
<accession>A0A6G1MKD6</accession>
<evidence type="ECO:0000256" key="1">
    <source>
        <dbReference type="ARBA" id="ARBA00007797"/>
    </source>
</evidence>
<name>A0A6G1MKD6_ORBOL</name>
<protein>
    <recommendedName>
        <fullName evidence="3">CCAAT-binding factor domain-containing protein</fullName>
    </recommendedName>
</protein>
<dbReference type="GO" id="GO:0030692">
    <property type="term" value="C:Noc4p-Nop14p complex"/>
    <property type="evidence" value="ECO:0007669"/>
    <property type="project" value="TreeGrafter"/>
</dbReference>
<evidence type="ECO:0000313" key="6">
    <source>
        <dbReference type="Proteomes" id="UP000483672"/>
    </source>
</evidence>
<gene>
    <name evidence="5" type="ORF">TWF191_000503</name>
    <name evidence="4" type="ORF">TWF679_003551</name>
</gene>
<proteinExistence type="inferred from homology"/>
<evidence type="ECO:0000313" key="7">
    <source>
        <dbReference type="Proteomes" id="UP000614610"/>
    </source>
</evidence>
<evidence type="ECO:0000313" key="5">
    <source>
        <dbReference type="EMBL" id="KAF3209071.1"/>
    </source>
</evidence>
<reference evidence="4 6" key="1">
    <citation type="submission" date="2019-06" db="EMBL/GenBank/DDBJ databases">
        <authorList>
            <person name="Palmer J.M."/>
        </authorList>
    </citation>
    <scope>NUCLEOTIDE SEQUENCE</scope>
    <source>
        <strain evidence="5 6">TWF191</strain>
        <strain evidence="4">TWF679</strain>
    </source>
</reference>
<evidence type="ECO:0000259" key="3">
    <source>
        <dbReference type="Pfam" id="PF03914"/>
    </source>
</evidence>
<comment type="similarity">
    <text evidence="1">Belongs to the CBF/MAK21 family.</text>
</comment>
<dbReference type="GO" id="GO:0032040">
    <property type="term" value="C:small-subunit processome"/>
    <property type="evidence" value="ECO:0007669"/>
    <property type="project" value="TreeGrafter"/>
</dbReference>
<dbReference type="Pfam" id="PF03914">
    <property type="entry name" value="CBF"/>
    <property type="match status" value="1"/>
</dbReference>
<dbReference type="AlphaFoldDB" id="A0A6G1MKD6"/>
<dbReference type="InterPro" id="IPR005612">
    <property type="entry name" value="CCAAT-binding_factor"/>
</dbReference>
<organism evidence="4 7">
    <name type="scientific">Orbilia oligospora</name>
    <name type="common">Nematode-trapping fungus</name>
    <name type="synonym">Arthrobotrys oligospora</name>
    <dbReference type="NCBI Taxonomy" id="2813651"/>
    <lineage>
        <taxon>Eukaryota</taxon>
        <taxon>Fungi</taxon>
        <taxon>Dikarya</taxon>
        <taxon>Ascomycota</taxon>
        <taxon>Pezizomycotina</taxon>
        <taxon>Orbiliomycetes</taxon>
        <taxon>Orbiliales</taxon>
        <taxon>Orbiliaceae</taxon>
        <taxon>Orbilia</taxon>
    </lineage>
</organism>
<feature type="compositionally biased region" description="Acidic residues" evidence="2">
    <location>
        <begin position="57"/>
        <end position="85"/>
    </location>
</feature>
<dbReference type="EMBL" id="WIWT01000176">
    <property type="protein sequence ID" value="KAF3197129.1"/>
    <property type="molecule type" value="Genomic_DNA"/>
</dbReference>
<feature type="region of interest" description="Disordered" evidence="2">
    <location>
        <begin position="1"/>
        <end position="87"/>
    </location>
</feature>
<dbReference type="GO" id="GO:0042254">
    <property type="term" value="P:ribosome biogenesis"/>
    <property type="evidence" value="ECO:0007669"/>
    <property type="project" value="InterPro"/>
</dbReference>
<dbReference type="InterPro" id="IPR027193">
    <property type="entry name" value="Noc4"/>
</dbReference>
<comment type="caution">
    <text evidence="4">The sequence shown here is derived from an EMBL/GenBank/DDBJ whole genome shotgun (WGS) entry which is preliminary data.</text>
</comment>